<organism evidence="3 4">
    <name type="scientific">Propylenella binzhouense</name>
    <dbReference type="NCBI Taxonomy" id="2555902"/>
    <lineage>
        <taxon>Bacteria</taxon>
        <taxon>Pseudomonadati</taxon>
        <taxon>Pseudomonadota</taxon>
        <taxon>Alphaproteobacteria</taxon>
        <taxon>Hyphomicrobiales</taxon>
        <taxon>Propylenellaceae</taxon>
        <taxon>Propylenella</taxon>
    </lineage>
</organism>
<feature type="domain" description="YCII-related" evidence="2">
    <location>
        <begin position="24"/>
        <end position="109"/>
    </location>
</feature>
<evidence type="ECO:0000259" key="2">
    <source>
        <dbReference type="Pfam" id="PF03795"/>
    </source>
</evidence>
<gene>
    <name evidence="3" type="ORF">E4O86_17410</name>
</gene>
<evidence type="ECO:0000256" key="1">
    <source>
        <dbReference type="ARBA" id="ARBA00007689"/>
    </source>
</evidence>
<sequence>MEIPVAELDVEKERARRAAEGMRLYMVFMEPREGAGDRSAIRGEHFAFVNALEHSGRLVAGGPLVDEASGKVLGRGVFILRGASLGEVEAIMREEPFHRNGFRDIVVHAWRLAEGELLSLLRDREPEA</sequence>
<protein>
    <recommendedName>
        <fullName evidence="2">YCII-related domain-containing protein</fullName>
    </recommendedName>
</protein>
<dbReference type="AlphaFoldDB" id="A0A964WV48"/>
<evidence type="ECO:0000313" key="3">
    <source>
        <dbReference type="EMBL" id="MYZ49490.1"/>
    </source>
</evidence>
<reference evidence="3" key="1">
    <citation type="submission" date="2019-03" db="EMBL/GenBank/DDBJ databases">
        <title>Afifella sp. nov., isolated from activated sludge.</title>
        <authorList>
            <person name="Li Q."/>
            <person name="Liu Y."/>
        </authorList>
    </citation>
    <scope>NUCLEOTIDE SEQUENCE</scope>
    <source>
        <strain evidence="3">L72</strain>
    </source>
</reference>
<dbReference type="Proteomes" id="UP000773614">
    <property type="component" value="Unassembled WGS sequence"/>
</dbReference>
<dbReference type="EMBL" id="SPKJ01000077">
    <property type="protein sequence ID" value="MYZ49490.1"/>
    <property type="molecule type" value="Genomic_DNA"/>
</dbReference>
<dbReference type="SUPFAM" id="SSF54909">
    <property type="entry name" value="Dimeric alpha+beta barrel"/>
    <property type="match status" value="1"/>
</dbReference>
<proteinExistence type="inferred from homology"/>
<dbReference type="Pfam" id="PF03795">
    <property type="entry name" value="YCII"/>
    <property type="match status" value="1"/>
</dbReference>
<dbReference type="InterPro" id="IPR011008">
    <property type="entry name" value="Dimeric_a/b-barrel"/>
</dbReference>
<dbReference type="InterPro" id="IPR005545">
    <property type="entry name" value="YCII"/>
</dbReference>
<dbReference type="Gene3D" id="3.30.70.1060">
    <property type="entry name" value="Dimeric alpha+beta barrel"/>
    <property type="match status" value="1"/>
</dbReference>
<comment type="similarity">
    <text evidence="1">Belongs to the YciI family.</text>
</comment>
<accession>A0A964WV48</accession>
<name>A0A964WV48_9HYPH</name>
<comment type="caution">
    <text evidence="3">The sequence shown here is derived from an EMBL/GenBank/DDBJ whole genome shotgun (WGS) entry which is preliminary data.</text>
</comment>
<evidence type="ECO:0000313" key="4">
    <source>
        <dbReference type="Proteomes" id="UP000773614"/>
    </source>
</evidence>
<keyword evidence="4" id="KW-1185">Reference proteome</keyword>